<dbReference type="OrthoDB" id="38099at2157"/>
<dbReference type="RefSeq" id="WP_152121159.1">
    <property type="nucleotide sequence ID" value="NZ_QJOW01000009.1"/>
</dbReference>
<dbReference type="SUPFAM" id="SSF100966">
    <property type="entry name" value="Translation initiation factor 2 beta, aIF2beta, N-terminal domain"/>
    <property type="match status" value="1"/>
</dbReference>
<dbReference type="SUPFAM" id="SSF75689">
    <property type="entry name" value="Zinc-binding domain of translation initiation factor 2 beta"/>
    <property type="match status" value="1"/>
</dbReference>
<dbReference type="InterPro" id="IPR016189">
    <property type="entry name" value="Transl_init_fac_IF2/IF5_N"/>
</dbReference>
<dbReference type="NCBIfam" id="NF003067">
    <property type="entry name" value="PRK03988.1"/>
    <property type="match status" value="1"/>
</dbReference>
<accession>A0A5N5U696</accession>
<dbReference type="PANTHER" id="PTHR23001:SF3">
    <property type="entry name" value="EUKARYOTIC TRANSLATION INITIATION FACTOR 2 SUBUNIT 2"/>
    <property type="match status" value="1"/>
</dbReference>
<evidence type="ECO:0000256" key="3">
    <source>
        <dbReference type="ARBA" id="ARBA00022917"/>
    </source>
</evidence>
<evidence type="ECO:0000259" key="5">
    <source>
        <dbReference type="SMART" id="SM00653"/>
    </source>
</evidence>
<dbReference type="PANTHER" id="PTHR23001">
    <property type="entry name" value="EUKARYOTIC TRANSLATION INITIATION FACTOR"/>
    <property type="match status" value="1"/>
</dbReference>
<evidence type="ECO:0000313" key="9">
    <source>
        <dbReference type="Proteomes" id="UP000326207"/>
    </source>
</evidence>
<protein>
    <submittedName>
        <fullName evidence="7">Translation initiation factor IF-2 subunit beta</fullName>
    </submittedName>
</protein>
<evidence type="ECO:0000256" key="4">
    <source>
        <dbReference type="SAM" id="MobiDB-lite"/>
    </source>
</evidence>
<keyword evidence="2 7" id="KW-0396">Initiation factor</keyword>
<dbReference type="AlphaFoldDB" id="A0A5N5U2S3"/>
<keyword evidence="3" id="KW-0648">Protein biosynthesis</keyword>
<evidence type="ECO:0000313" key="11">
    <source>
        <dbReference type="Proteomes" id="UP000326865"/>
    </source>
</evidence>
<dbReference type="Pfam" id="PF01873">
    <property type="entry name" value="eIF-5_eIF-2B"/>
    <property type="match status" value="1"/>
</dbReference>
<dbReference type="GO" id="GO:0003743">
    <property type="term" value="F:translation initiation factor activity"/>
    <property type="evidence" value="ECO:0007669"/>
    <property type="project" value="UniProtKB-KW"/>
</dbReference>
<dbReference type="Gene3D" id="3.30.30.170">
    <property type="match status" value="1"/>
</dbReference>
<reference evidence="9 10" key="1">
    <citation type="submission" date="2019-10" db="EMBL/GenBank/DDBJ databases">
        <title>Unraveling microbial dark matter from salterns through culturing: the case of the genus Halosegnis.</title>
        <authorList>
            <person name="Duran-Viseras A."/>
            <person name="Andrei A.-S."/>
            <person name="Vera-Gargallo B."/>
            <person name="Ghai R."/>
            <person name="Sanchez-Porro C."/>
            <person name="Ventosa A."/>
        </authorList>
    </citation>
    <scope>NUCLEOTIDE SEQUENCE [LARGE SCALE GENOMIC DNA]</scope>
    <source>
        <strain evidence="7 10">F17-44</strain>
        <strain evidence="6 11">F18-79</strain>
        <strain evidence="8 9">F19-13</strain>
    </source>
</reference>
<dbReference type="InterPro" id="IPR045196">
    <property type="entry name" value="IF2/IF5"/>
</dbReference>
<gene>
    <name evidence="6" type="ORF">DM867_12985</name>
    <name evidence="7" type="ORF">DMP03_13995</name>
    <name evidence="8" type="ORF">DP108_12245</name>
</gene>
<dbReference type="InterPro" id="IPR002735">
    <property type="entry name" value="Transl_init_fac_IF2/IF5_dom"/>
</dbReference>
<name>A0A5N5U2S3_9EURY</name>
<organism evidence="7 10">
    <name type="scientific">Halosegnis rubeus</name>
    <dbReference type="NCBI Taxonomy" id="2212850"/>
    <lineage>
        <taxon>Archaea</taxon>
        <taxon>Methanobacteriati</taxon>
        <taxon>Methanobacteriota</taxon>
        <taxon>Stenosarchaea group</taxon>
        <taxon>Halobacteria</taxon>
        <taxon>Halobacteriales</taxon>
        <taxon>Natronomonadaceae</taxon>
        <taxon>Halosegnis</taxon>
    </lineage>
</organism>
<dbReference type="EMBL" id="QJOW01000009">
    <property type="protein sequence ID" value="KAB7512757.1"/>
    <property type="molecule type" value="Genomic_DNA"/>
</dbReference>
<evidence type="ECO:0000256" key="1">
    <source>
        <dbReference type="ARBA" id="ARBA00010397"/>
    </source>
</evidence>
<sequence length="132" mass="14668">MSYDDHLDRALEETDASSSASRFSLPDPSLRADGNFTLLENLDDIVTRLNRDTDHVVKYLQSELGTAASLDDGRVRLTGSFKQSRVREALEAYADDFVICPECTLPDTKLVEENGTTYRQCEACGERTRAGS</sequence>
<proteinExistence type="inferred from homology"/>
<dbReference type="Proteomes" id="UP000326302">
    <property type="component" value="Unassembled WGS sequence"/>
</dbReference>
<feature type="region of interest" description="Disordered" evidence="4">
    <location>
        <begin position="1"/>
        <end position="28"/>
    </location>
</feature>
<dbReference type="InterPro" id="IPR016190">
    <property type="entry name" value="Transl_init_fac_IF2/IF5_Zn-bd"/>
</dbReference>
<comment type="caution">
    <text evidence="7">The sequence shown here is derived from an EMBL/GenBank/DDBJ whole genome shotgun (WGS) entry which is preliminary data.</text>
</comment>
<evidence type="ECO:0000313" key="7">
    <source>
        <dbReference type="EMBL" id="KAB7512757.1"/>
    </source>
</evidence>
<evidence type="ECO:0000256" key="2">
    <source>
        <dbReference type="ARBA" id="ARBA00022540"/>
    </source>
</evidence>
<dbReference type="EMBL" id="QKKZ01000009">
    <property type="protein sequence ID" value="KAB7512498.1"/>
    <property type="molecule type" value="Genomic_DNA"/>
</dbReference>
<evidence type="ECO:0000313" key="10">
    <source>
        <dbReference type="Proteomes" id="UP000326302"/>
    </source>
</evidence>
<dbReference type="SMART" id="SM00653">
    <property type="entry name" value="eIF2B_5"/>
    <property type="match status" value="1"/>
</dbReference>
<dbReference type="Proteomes" id="UP000326865">
    <property type="component" value="Unassembled WGS sequence"/>
</dbReference>
<dbReference type="Proteomes" id="UP000326207">
    <property type="component" value="Unassembled WGS sequence"/>
</dbReference>
<feature type="domain" description="Translation initiation factor IF2/IF5" evidence="5">
    <location>
        <begin position="20"/>
        <end position="127"/>
    </location>
</feature>
<accession>A0A5N5U220</accession>
<feature type="compositionally biased region" description="Basic and acidic residues" evidence="4">
    <location>
        <begin position="1"/>
        <end position="12"/>
    </location>
</feature>
<comment type="similarity">
    <text evidence="1">Belongs to the eIF-2-beta/eIF-5 family.</text>
</comment>
<evidence type="ECO:0000313" key="8">
    <source>
        <dbReference type="EMBL" id="KAB7514074.1"/>
    </source>
</evidence>
<evidence type="ECO:0000313" key="6">
    <source>
        <dbReference type="EMBL" id="KAB7512498.1"/>
    </source>
</evidence>
<keyword evidence="11" id="KW-1185">Reference proteome</keyword>
<dbReference type="EMBL" id="QMDY01000010">
    <property type="protein sequence ID" value="KAB7514074.1"/>
    <property type="molecule type" value="Genomic_DNA"/>
</dbReference>
<accession>A0A5N5U2S3</accession>